<dbReference type="InterPro" id="IPR011761">
    <property type="entry name" value="ATP-grasp"/>
</dbReference>
<dbReference type="SUPFAM" id="SSF56059">
    <property type="entry name" value="Glutathione synthetase ATP-binding domain-like"/>
    <property type="match status" value="1"/>
</dbReference>
<protein>
    <recommendedName>
        <fullName evidence="2">ATP-grasp domain-containing protein</fullName>
    </recommendedName>
</protein>
<sequence length="354" mass="40693">MKRILITGAGGSPSTNFVRSLRSVAEDFYLIGVDSNKYYLQRAETDEKYLIPDKDSPDYINILNQITVETKADFVHAQNSAELFVLSENREKLKAKCFFPNKETIRICNNKFESYKKWKEGKLPQPKTLFLNNEEDLRIAFNELGNQIWIRDVVGSGGRGSILSDNINTTKAWIDFKQGWGKFTAAEYLSPQSITWQSIWKEGELIVAQTRKRLYWELAKISPSGISGSTGGAITISDPGVDDIAQKTIFAVDRKPHGIFSVDMTYDKNNIPNPTEINIGRFFTTHEFFTRAGLNMPYIFIKIAFGETYPEIKNKINPLPENLVWIRGIDFLPIFTTLEEIEKYEKEYKKRFKY</sequence>
<feature type="domain" description="ATP-grasp" evidence="2">
    <location>
        <begin position="115"/>
        <end position="305"/>
    </location>
</feature>
<dbReference type="AlphaFoldDB" id="A0A1G2REM9"/>
<comment type="caution">
    <text evidence="3">The sequence shown here is derived from an EMBL/GenBank/DDBJ whole genome shotgun (WGS) entry which is preliminary data.</text>
</comment>
<gene>
    <name evidence="3" type="ORF">A3F15_01625</name>
</gene>
<reference evidence="3 4" key="1">
    <citation type="journal article" date="2016" name="Nat. Commun.">
        <title>Thousands of microbial genomes shed light on interconnected biogeochemical processes in an aquifer system.</title>
        <authorList>
            <person name="Anantharaman K."/>
            <person name="Brown C.T."/>
            <person name="Hug L.A."/>
            <person name="Sharon I."/>
            <person name="Castelle C.J."/>
            <person name="Probst A.J."/>
            <person name="Thomas B.C."/>
            <person name="Singh A."/>
            <person name="Wilkins M.J."/>
            <person name="Karaoz U."/>
            <person name="Brodie E.L."/>
            <person name="Williams K.H."/>
            <person name="Hubbard S.S."/>
            <person name="Banfield J.F."/>
        </authorList>
    </citation>
    <scope>NUCLEOTIDE SEQUENCE [LARGE SCALE GENOMIC DNA]</scope>
</reference>
<dbReference type="EMBL" id="MHUC01000005">
    <property type="protein sequence ID" value="OHA71304.1"/>
    <property type="molecule type" value="Genomic_DNA"/>
</dbReference>
<keyword evidence="1" id="KW-0547">Nucleotide-binding</keyword>
<name>A0A1G2REM9_9BACT</name>
<dbReference type="GO" id="GO:0046872">
    <property type="term" value="F:metal ion binding"/>
    <property type="evidence" value="ECO:0007669"/>
    <property type="project" value="InterPro"/>
</dbReference>
<keyword evidence="1" id="KW-0067">ATP-binding</keyword>
<dbReference type="Proteomes" id="UP000177078">
    <property type="component" value="Unassembled WGS sequence"/>
</dbReference>
<evidence type="ECO:0000313" key="4">
    <source>
        <dbReference type="Proteomes" id="UP000177078"/>
    </source>
</evidence>
<dbReference type="STRING" id="1802457.A3F15_01625"/>
<dbReference type="Gene3D" id="3.30.470.20">
    <property type="entry name" value="ATP-grasp fold, B domain"/>
    <property type="match status" value="1"/>
</dbReference>
<proteinExistence type="predicted"/>
<evidence type="ECO:0000256" key="1">
    <source>
        <dbReference type="PROSITE-ProRule" id="PRU00409"/>
    </source>
</evidence>
<dbReference type="GO" id="GO:0005524">
    <property type="term" value="F:ATP binding"/>
    <property type="evidence" value="ECO:0007669"/>
    <property type="project" value="UniProtKB-UniRule"/>
</dbReference>
<evidence type="ECO:0000313" key="3">
    <source>
        <dbReference type="EMBL" id="OHA71304.1"/>
    </source>
</evidence>
<evidence type="ECO:0000259" key="2">
    <source>
        <dbReference type="PROSITE" id="PS50975"/>
    </source>
</evidence>
<accession>A0A1G2REM9</accession>
<dbReference type="Gene3D" id="3.40.50.20">
    <property type="match status" value="1"/>
</dbReference>
<dbReference type="PROSITE" id="PS50975">
    <property type="entry name" value="ATP_GRASP"/>
    <property type="match status" value="1"/>
</dbReference>
<organism evidence="3 4">
    <name type="scientific">Candidatus Wildermuthbacteria bacterium RIFCSPHIGHO2_12_FULL_40_12</name>
    <dbReference type="NCBI Taxonomy" id="1802457"/>
    <lineage>
        <taxon>Bacteria</taxon>
        <taxon>Candidatus Wildermuthiibacteriota</taxon>
    </lineage>
</organism>